<evidence type="ECO:0000313" key="3">
    <source>
        <dbReference type="Proteomes" id="UP000004750"/>
    </source>
</evidence>
<dbReference type="HOGENOM" id="CLU_3078018_0_0_6"/>
<evidence type="ECO:0000313" key="2">
    <source>
        <dbReference type="EMBL" id="EHM52339.1"/>
    </source>
</evidence>
<accession>G9ZI04</accession>
<proteinExistence type="predicted"/>
<evidence type="ECO:0000256" key="1">
    <source>
        <dbReference type="SAM" id="MobiDB-lite"/>
    </source>
</evidence>
<dbReference type="EMBL" id="AGCM01000141">
    <property type="protein sequence ID" value="EHM52339.1"/>
    <property type="molecule type" value="Genomic_DNA"/>
</dbReference>
<organism evidence="2 3">
    <name type="scientific">Cardiobacterium valvarum F0432</name>
    <dbReference type="NCBI Taxonomy" id="797473"/>
    <lineage>
        <taxon>Bacteria</taxon>
        <taxon>Pseudomonadati</taxon>
        <taxon>Pseudomonadota</taxon>
        <taxon>Gammaproteobacteria</taxon>
        <taxon>Cardiobacteriales</taxon>
        <taxon>Cardiobacteriaceae</taxon>
        <taxon>Cardiobacterium</taxon>
    </lineage>
</organism>
<dbReference type="STRING" id="797473.HMPREF9080_02413"/>
<dbReference type="AlphaFoldDB" id="G9ZI04"/>
<protein>
    <submittedName>
        <fullName evidence="2">Uncharacterized protein</fullName>
    </submittedName>
</protein>
<name>G9ZI04_9GAMM</name>
<dbReference type="Proteomes" id="UP000004750">
    <property type="component" value="Unassembled WGS sequence"/>
</dbReference>
<feature type="region of interest" description="Disordered" evidence="1">
    <location>
        <begin position="1"/>
        <end position="27"/>
    </location>
</feature>
<sequence length="52" mass="5677">MLITRAGFSPPNPAITPPDGRRAGFSPPQQLLHHEVESHLFAEPGHYAACRT</sequence>
<comment type="caution">
    <text evidence="2">The sequence shown here is derived from an EMBL/GenBank/DDBJ whole genome shotgun (WGS) entry which is preliminary data.</text>
</comment>
<gene>
    <name evidence="2" type="ORF">HMPREF9080_02413</name>
</gene>
<reference evidence="2 3" key="1">
    <citation type="submission" date="2011-08" db="EMBL/GenBank/DDBJ databases">
        <authorList>
            <person name="Weinstock G."/>
            <person name="Sodergren E."/>
            <person name="Clifton S."/>
            <person name="Fulton L."/>
            <person name="Fulton B."/>
            <person name="Courtney L."/>
            <person name="Fronick C."/>
            <person name="Harrison M."/>
            <person name="Strong C."/>
            <person name="Farmer C."/>
            <person name="Delahaunty K."/>
            <person name="Markovic C."/>
            <person name="Hall O."/>
            <person name="Minx P."/>
            <person name="Tomlinson C."/>
            <person name="Mitreva M."/>
            <person name="Hou S."/>
            <person name="Chen J."/>
            <person name="Wollam A."/>
            <person name="Pepin K.H."/>
            <person name="Johnson M."/>
            <person name="Bhonagiri V."/>
            <person name="Zhang X."/>
            <person name="Suruliraj S."/>
            <person name="Warren W."/>
            <person name="Chinwalla A."/>
            <person name="Mardis E.R."/>
            <person name="Wilson R.K."/>
        </authorList>
    </citation>
    <scope>NUCLEOTIDE SEQUENCE [LARGE SCALE GENOMIC DNA]</scope>
    <source>
        <strain evidence="2 3">F0432</strain>
    </source>
</reference>